<comment type="subunit">
    <text evidence="9">Forms a complex with SecF. Part of the essential Sec protein translocation apparatus which comprises SecA, SecYEG and auxiliary proteins SecDF. Other proteins may also be involved.</text>
</comment>
<dbReference type="InterPro" id="IPR055344">
    <property type="entry name" value="SecD_SecF_C_bact"/>
</dbReference>
<comment type="subcellular location">
    <subcellularLocation>
        <location evidence="1 9">Cell membrane</location>
        <topology evidence="1 9">Multi-pass membrane protein</topology>
    </subcellularLocation>
</comment>
<dbReference type="EMBL" id="CP065938">
    <property type="protein sequence ID" value="UWX05050.1"/>
    <property type="molecule type" value="Genomic_DNA"/>
</dbReference>
<keyword evidence="8 9" id="KW-0472">Membrane</keyword>
<comment type="similarity">
    <text evidence="9">Belongs to the SecD/SecF family. SecD subfamily.</text>
</comment>
<evidence type="ECO:0000259" key="10">
    <source>
        <dbReference type="Pfam" id="PF02355"/>
    </source>
</evidence>
<dbReference type="InterPro" id="IPR005791">
    <property type="entry name" value="SecD"/>
</dbReference>
<keyword evidence="7 9" id="KW-0811">Translocation</keyword>
<accession>A0ABY5XZ57</accession>
<feature type="domain" description="Protein translocase subunit SecDF P1" evidence="11">
    <location>
        <begin position="156"/>
        <end position="214"/>
    </location>
</feature>
<dbReference type="Pfam" id="PF02355">
    <property type="entry name" value="SecD_SecF_C"/>
    <property type="match status" value="1"/>
</dbReference>
<dbReference type="Gene3D" id="1.20.1640.10">
    <property type="entry name" value="Multidrug efflux transporter AcrB transmembrane domain"/>
    <property type="match status" value="1"/>
</dbReference>
<dbReference type="Gene3D" id="3.30.1360.200">
    <property type="match status" value="1"/>
</dbReference>
<evidence type="ECO:0000256" key="1">
    <source>
        <dbReference type="ARBA" id="ARBA00004651"/>
    </source>
</evidence>
<comment type="caution">
    <text evidence="9">Lacks conserved residue(s) required for the propagation of feature annotation.</text>
</comment>
<sequence>MKSINFRLFLSILVLLAGLYYSLPNIPAIGNSFISDMLPSQRINLGLDLKGGMNLTLGVDVEKAIESTLSITGQGVRDRIISEGHTVLRPRLTDGELEIIVPKKGDATAIKEIIQKWYPNLQLVSENVYNAGSAEGLSLKYVLTDMARKEAESLTLDQVVRTIRNRIDQFGVAEPDIRKQSNNQVQVQLPGLTDTSRAIQIVGQTAHLEFRLVRDDINPNSMVLPAGTSRFPLLDKKGGKSTVILDNEVLLTGADIANARPSFDQYGSSYVSLKFSPQGAIAFEKITGENIKKRLAIVLDGEVYSAPVIQDRIAGGEASINGDFTTEEANDLAVVLRAGSLPAPVNILEERTVGPSLGQESISSGITASVIGALLVLGMMPLFYGFSGIVADILLCGTLTLLFAGLSMFGATLTLPGIAGVVLTIGMAVDANVLIFERIREELRLGMSTAEAIHAGFSRASISIIDSNITTIIAAIILYQFGTGPIRGFAITLSLGIVASMFTSVFVCRAFFEWWTSKNPDKTLSV</sequence>
<dbReference type="NCBIfam" id="TIGR00916">
    <property type="entry name" value="2A0604s01"/>
    <property type="match status" value="1"/>
</dbReference>
<dbReference type="InterPro" id="IPR054384">
    <property type="entry name" value="SecDF_P1_head"/>
</dbReference>
<dbReference type="PRINTS" id="PR00702">
    <property type="entry name" value="ACRIFLAVINRP"/>
</dbReference>
<feature type="transmembrane region" description="Helical" evidence="9">
    <location>
        <begin position="417"/>
        <end position="436"/>
    </location>
</feature>
<feature type="transmembrane region" description="Helical" evidence="9">
    <location>
        <begin position="393"/>
        <end position="411"/>
    </location>
</feature>
<keyword evidence="3 9" id="KW-1003">Cell membrane</keyword>
<evidence type="ECO:0000256" key="2">
    <source>
        <dbReference type="ARBA" id="ARBA00022448"/>
    </source>
</evidence>
<comment type="function">
    <text evidence="9">Part of the Sec protein translocase complex. Interacts with the SecYEG preprotein conducting channel. SecDF uses the proton motive force (PMF) to complete protein translocation after the ATP-dependent function of SecA.</text>
</comment>
<dbReference type="Pfam" id="PF22599">
    <property type="entry name" value="SecDF_P1_head"/>
    <property type="match status" value="1"/>
</dbReference>
<keyword evidence="4 9" id="KW-0812">Transmembrane</keyword>
<keyword evidence="6 9" id="KW-1133">Transmembrane helix</keyword>
<keyword evidence="5 9" id="KW-0653">Protein transport</keyword>
<keyword evidence="2 9" id="KW-0813">Transport</keyword>
<organism evidence="13 14">
    <name type="scientific">Taurinivorans muris</name>
    <dbReference type="NCBI Taxonomy" id="2787751"/>
    <lineage>
        <taxon>Bacteria</taxon>
        <taxon>Pseudomonadati</taxon>
        <taxon>Thermodesulfobacteriota</taxon>
        <taxon>Desulfovibrionia</taxon>
        <taxon>Desulfovibrionales</taxon>
        <taxon>Desulfovibrionaceae</taxon>
        <taxon>Taurinivorans</taxon>
    </lineage>
</organism>
<evidence type="ECO:0000313" key="13">
    <source>
        <dbReference type="EMBL" id="UWX05050.1"/>
    </source>
</evidence>
<dbReference type="PANTHER" id="PTHR30081">
    <property type="entry name" value="PROTEIN-EXPORT MEMBRANE PROTEIN SEC"/>
    <property type="match status" value="1"/>
</dbReference>
<dbReference type="Proteomes" id="UP001058120">
    <property type="component" value="Chromosome"/>
</dbReference>
<dbReference type="InterPro" id="IPR022813">
    <property type="entry name" value="SecD/SecF_arch_bac"/>
</dbReference>
<keyword evidence="14" id="KW-1185">Reference proteome</keyword>
<proteinExistence type="inferred from homology"/>
<evidence type="ECO:0000256" key="9">
    <source>
        <dbReference type="HAMAP-Rule" id="MF_01463"/>
    </source>
</evidence>
<evidence type="ECO:0000256" key="4">
    <source>
        <dbReference type="ARBA" id="ARBA00022692"/>
    </source>
</evidence>
<dbReference type="InterPro" id="IPR001036">
    <property type="entry name" value="Acrflvin-R"/>
</dbReference>
<evidence type="ECO:0000313" key="14">
    <source>
        <dbReference type="Proteomes" id="UP001058120"/>
    </source>
</evidence>
<dbReference type="HAMAP" id="MF_01463_B">
    <property type="entry name" value="SecD_B"/>
    <property type="match status" value="1"/>
</dbReference>
<feature type="domain" description="Protein export membrane protein SecD/SecF C-terminal" evidence="10">
    <location>
        <begin position="346"/>
        <end position="516"/>
    </location>
</feature>
<evidence type="ECO:0000256" key="5">
    <source>
        <dbReference type="ARBA" id="ARBA00022927"/>
    </source>
</evidence>
<dbReference type="Pfam" id="PF21760">
    <property type="entry name" value="SecD_1st"/>
    <property type="match status" value="1"/>
</dbReference>
<dbReference type="NCBIfam" id="TIGR01129">
    <property type="entry name" value="secD"/>
    <property type="match status" value="1"/>
</dbReference>
<dbReference type="Pfam" id="PF07549">
    <property type="entry name" value="Sec_GG"/>
    <property type="match status" value="1"/>
</dbReference>
<reference evidence="13" key="1">
    <citation type="submission" date="2020-12" db="EMBL/GenBank/DDBJ databases">
        <title>Taurinivorans muris gen. nov., sp. nov., fundamental and realized metabolic niche of a ubiquitous sulfidogenic bacterium in the murine intestine.</title>
        <authorList>
            <person name="Ye H."/>
            <person name="Hanson B.T."/>
            <person name="Loy A."/>
        </authorList>
    </citation>
    <scope>NUCLEOTIDE SEQUENCE</scope>
    <source>
        <strain evidence="13">LT0009</strain>
    </source>
</reference>
<name>A0ABY5XZ57_9BACT</name>
<feature type="transmembrane region" description="Helical" evidence="9">
    <location>
        <begin position="366"/>
        <end position="386"/>
    </location>
</feature>
<gene>
    <name evidence="9 13" type="primary">secD</name>
    <name evidence="13" type="ORF">JBF11_06085</name>
</gene>
<dbReference type="Gene3D" id="3.30.70.3400">
    <property type="match status" value="2"/>
</dbReference>
<dbReference type="InterPro" id="IPR048631">
    <property type="entry name" value="SecD_1st"/>
</dbReference>
<dbReference type="InterPro" id="IPR048634">
    <property type="entry name" value="SecD_SecF_C"/>
</dbReference>
<feature type="domain" description="SecDF P1 head subdomain" evidence="12">
    <location>
        <begin position="239"/>
        <end position="343"/>
    </location>
</feature>
<evidence type="ECO:0000256" key="6">
    <source>
        <dbReference type="ARBA" id="ARBA00022989"/>
    </source>
</evidence>
<evidence type="ECO:0000259" key="12">
    <source>
        <dbReference type="Pfam" id="PF22599"/>
    </source>
</evidence>
<feature type="transmembrane region" description="Helical" evidence="9">
    <location>
        <begin position="457"/>
        <end position="482"/>
    </location>
</feature>
<dbReference type="PANTHER" id="PTHR30081:SF1">
    <property type="entry name" value="PROTEIN TRANSLOCASE SUBUNIT SECD"/>
    <property type="match status" value="1"/>
</dbReference>
<feature type="transmembrane region" description="Helical" evidence="9">
    <location>
        <begin position="488"/>
        <end position="512"/>
    </location>
</feature>
<evidence type="ECO:0000256" key="7">
    <source>
        <dbReference type="ARBA" id="ARBA00023010"/>
    </source>
</evidence>
<dbReference type="InterPro" id="IPR022646">
    <property type="entry name" value="SecD/SecF_CS"/>
</dbReference>
<protein>
    <recommendedName>
        <fullName evidence="9">Protein translocase subunit SecD</fullName>
    </recommendedName>
</protein>
<evidence type="ECO:0000256" key="3">
    <source>
        <dbReference type="ARBA" id="ARBA00022475"/>
    </source>
</evidence>
<dbReference type="RefSeq" id="WP_334314608.1">
    <property type="nucleotide sequence ID" value="NZ_CP065938.1"/>
</dbReference>
<dbReference type="SUPFAM" id="SSF82866">
    <property type="entry name" value="Multidrug efflux transporter AcrB transmembrane domain"/>
    <property type="match status" value="1"/>
</dbReference>
<evidence type="ECO:0000259" key="11">
    <source>
        <dbReference type="Pfam" id="PF21760"/>
    </source>
</evidence>
<evidence type="ECO:0000256" key="8">
    <source>
        <dbReference type="ARBA" id="ARBA00023136"/>
    </source>
</evidence>